<feature type="domain" description="Thiamine pyrophosphate enzyme central" evidence="12">
    <location>
        <begin position="201"/>
        <end position="335"/>
    </location>
</feature>
<dbReference type="Proteomes" id="UP001167831">
    <property type="component" value="Unassembled WGS sequence"/>
</dbReference>
<evidence type="ECO:0000256" key="6">
    <source>
        <dbReference type="ARBA" id="ARBA00022679"/>
    </source>
</evidence>
<dbReference type="InterPro" id="IPR039368">
    <property type="entry name" value="AHAS_TPP"/>
</dbReference>
<dbReference type="CDD" id="cd02015">
    <property type="entry name" value="TPP_AHAS"/>
    <property type="match status" value="1"/>
</dbReference>
<evidence type="ECO:0000256" key="10">
    <source>
        <dbReference type="ARBA" id="ARBA00023304"/>
    </source>
</evidence>
<dbReference type="EC" id="2.2.1.6" evidence="4 11"/>
<dbReference type="GO" id="GO:0003984">
    <property type="term" value="F:acetolactate synthase activity"/>
    <property type="evidence" value="ECO:0007669"/>
    <property type="project" value="UniProtKB-EC"/>
</dbReference>
<dbReference type="PANTHER" id="PTHR18968">
    <property type="entry name" value="THIAMINE PYROPHOSPHATE ENZYMES"/>
    <property type="match status" value="1"/>
</dbReference>
<evidence type="ECO:0000256" key="9">
    <source>
        <dbReference type="ARBA" id="ARBA00023052"/>
    </source>
</evidence>
<dbReference type="Proteomes" id="UP001168478">
    <property type="component" value="Unassembled WGS sequence"/>
</dbReference>
<keyword evidence="5 11" id="KW-0028">Amino-acid biosynthesis</keyword>
<proteinExistence type="inferred from homology"/>
<dbReference type="RefSeq" id="WP_289826242.1">
    <property type="nucleotide sequence ID" value="NZ_JAUEIE010000020.1"/>
</dbReference>
<dbReference type="Pfam" id="PF02775">
    <property type="entry name" value="TPP_enzyme_C"/>
    <property type="match status" value="1"/>
</dbReference>
<evidence type="ECO:0000256" key="4">
    <source>
        <dbReference type="ARBA" id="ARBA00013145"/>
    </source>
</evidence>
<name>A0AAW7JKJ5_9BACT</name>
<feature type="domain" description="Thiamine pyrophosphate enzyme TPP-binding" evidence="13">
    <location>
        <begin position="397"/>
        <end position="544"/>
    </location>
</feature>
<dbReference type="InterPro" id="IPR012000">
    <property type="entry name" value="Thiamin_PyroP_enz_cen_dom"/>
</dbReference>
<dbReference type="NCBIfam" id="TIGR00118">
    <property type="entry name" value="acolac_lg"/>
    <property type="match status" value="1"/>
</dbReference>
<keyword evidence="8 11" id="KW-0460">Magnesium</keyword>
<dbReference type="InterPro" id="IPR029035">
    <property type="entry name" value="DHS-like_NAD/FAD-binding_dom"/>
</dbReference>
<keyword evidence="9 11" id="KW-0786">Thiamine pyrophosphate</keyword>
<evidence type="ECO:0000313" key="18">
    <source>
        <dbReference type="Proteomes" id="UP001168478"/>
    </source>
</evidence>
<reference evidence="16" key="1">
    <citation type="submission" date="2023-06" db="EMBL/GenBank/DDBJ databases">
        <authorList>
            <person name="Zeman M."/>
            <person name="Kubasova T."/>
            <person name="Jahodarova E."/>
            <person name="Nykrynova M."/>
            <person name="Rychlik I."/>
        </authorList>
    </citation>
    <scope>NUCLEOTIDE SEQUENCE</scope>
    <source>
        <strain evidence="16">ET15</strain>
        <strain evidence="15">ET37</strain>
    </source>
</reference>
<dbReference type="EMBL" id="JAUEIE010000020">
    <property type="protein sequence ID" value="MDN0023800.1"/>
    <property type="molecule type" value="Genomic_DNA"/>
</dbReference>
<dbReference type="InterPro" id="IPR012846">
    <property type="entry name" value="Acetolactate_synth_lsu"/>
</dbReference>
<evidence type="ECO:0000256" key="5">
    <source>
        <dbReference type="ARBA" id="ARBA00022605"/>
    </source>
</evidence>
<feature type="domain" description="Thiamine pyrophosphate enzyme N-terminal TPP-binding" evidence="14">
    <location>
        <begin position="7"/>
        <end position="126"/>
    </location>
</feature>
<dbReference type="AlphaFoldDB" id="A0AAW7JKJ5"/>
<evidence type="ECO:0000256" key="11">
    <source>
        <dbReference type="RuleBase" id="RU003591"/>
    </source>
</evidence>
<dbReference type="PANTHER" id="PTHR18968:SF13">
    <property type="entry name" value="ACETOLACTATE SYNTHASE CATALYTIC SUBUNIT, MITOCHONDRIAL"/>
    <property type="match status" value="1"/>
</dbReference>
<dbReference type="FunFam" id="3.40.50.1220:FF:000008">
    <property type="entry name" value="Acetolactate synthase"/>
    <property type="match status" value="1"/>
</dbReference>
<dbReference type="InterPro" id="IPR045229">
    <property type="entry name" value="TPP_enz"/>
</dbReference>
<organism evidence="16 18">
    <name type="scientific">Leyella lascolaii</name>
    <dbReference type="NCBI Taxonomy" id="1776379"/>
    <lineage>
        <taxon>Bacteria</taxon>
        <taxon>Pseudomonadati</taxon>
        <taxon>Bacteroidota</taxon>
        <taxon>Bacteroidia</taxon>
        <taxon>Bacteroidales</taxon>
        <taxon>Prevotellaceae</taxon>
        <taxon>Leyella</taxon>
    </lineage>
</organism>
<dbReference type="GO" id="GO:0009099">
    <property type="term" value="P:L-valine biosynthetic process"/>
    <property type="evidence" value="ECO:0007669"/>
    <property type="project" value="TreeGrafter"/>
</dbReference>
<dbReference type="FunFam" id="3.40.50.970:FF:000007">
    <property type="entry name" value="Acetolactate synthase"/>
    <property type="match status" value="1"/>
</dbReference>
<evidence type="ECO:0000259" key="12">
    <source>
        <dbReference type="Pfam" id="PF00205"/>
    </source>
</evidence>
<evidence type="ECO:0000256" key="3">
    <source>
        <dbReference type="ARBA" id="ARBA00007812"/>
    </source>
</evidence>
<keyword evidence="10 11" id="KW-0100">Branched-chain amino acid biosynthesis</keyword>
<dbReference type="InterPro" id="IPR012001">
    <property type="entry name" value="Thiamin_PyroP_enz_TPP-bd_dom"/>
</dbReference>
<dbReference type="GO" id="GO:0030976">
    <property type="term" value="F:thiamine pyrophosphate binding"/>
    <property type="evidence" value="ECO:0007669"/>
    <property type="project" value="UniProtKB-UniRule"/>
</dbReference>
<evidence type="ECO:0000256" key="7">
    <source>
        <dbReference type="ARBA" id="ARBA00022723"/>
    </source>
</evidence>
<dbReference type="GO" id="GO:0005948">
    <property type="term" value="C:acetolactate synthase complex"/>
    <property type="evidence" value="ECO:0007669"/>
    <property type="project" value="TreeGrafter"/>
</dbReference>
<evidence type="ECO:0000256" key="1">
    <source>
        <dbReference type="ARBA" id="ARBA00004974"/>
    </source>
</evidence>
<evidence type="ECO:0000256" key="2">
    <source>
        <dbReference type="ARBA" id="ARBA00005025"/>
    </source>
</evidence>
<dbReference type="SUPFAM" id="SSF52518">
    <property type="entry name" value="Thiamin diphosphate-binding fold (THDP-binding)"/>
    <property type="match status" value="2"/>
</dbReference>
<comment type="similarity">
    <text evidence="3 11">Belongs to the TPP enzyme family.</text>
</comment>
<keyword evidence="17" id="KW-1185">Reference proteome</keyword>
<keyword evidence="7 11" id="KW-0479">Metal-binding</keyword>
<comment type="cofactor">
    <cofactor evidence="11">
        <name>thiamine diphosphate</name>
        <dbReference type="ChEBI" id="CHEBI:58937"/>
    </cofactor>
    <text evidence="11">Binds 1 thiamine pyrophosphate per subunit.</text>
</comment>
<comment type="caution">
    <text evidence="16">The sequence shown here is derived from an EMBL/GenBank/DDBJ whole genome shotgun (WGS) entry which is preliminary data.</text>
</comment>
<evidence type="ECO:0000259" key="14">
    <source>
        <dbReference type="Pfam" id="PF02776"/>
    </source>
</evidence>
<evidence type="ECO:0000313" key="17">
    <source>
        <dbReference type="Proteomes" id="UP001167831"/>
    </source>
</evidence>
<dbReference type="Gene3D" id="3.40.50.1220">
    <property type="entry name" value="TPP-binding domain"/>
    <property type="match status" value="1"/>
</dbReference>
<dbReference type="Pfam" id="PF02776">
    <property type="entry name" value="TPP_enzyme_N"/>
    <property type="match status" value="1"/>
</dbReference>
<dbReference type="EMBL" id="JAUEIF010000018">
    <property type="protein sequence ID" value="MDN0026374.1"/>
    <property type="molecule type" value="Genomic_DNA"/>
</dbReference>
<gene>
    <name evidence="16" type="primary">ilvB</name>
    <name evidence="15" type="ORF">QVN81_12360</name>
    <name evidence="16" type="ORF">QVN84_12735</name>
</gene>
<dbReference type="SUPFAM" id="SSF52467">
    <property type="entry name" value="DHS-like NAD/FAD-binding domain"/>
    <property type="match status" value="1"/>
</dbReference>
<protein>
    <recommendedName>
        <fullName evidence="4 11">Acetolactate synthase</fullName>
        <ecNumber evidence="4 11">2.2.1.6</ecNumber>
    </recommendedName>
</protein>
<dbReference type="InterPro" id="IPR011766">
    <property type="entry name" value="TPP_enzyme_TPP-bd"/>
</dbReference>
<dbReference type="CDD" id="cd07035">
    <property type="entry name" value="TPP_PYR_POX_like"/>
    <property type="match status" value="1"/>
</dbReference>
<evidence type="ECO:0000256" key="8">
    <source>
        <dbReference type="ARBA" id="ARBA00022842"/>
    </source>
</evidence>
<reference evidence="16" key="2">
    <citation type="submission" date="2023-08" db="EMBL/GenBank/DDBJ databases">
        <title>Identification and characterization of horizontal gene transfer across gut microbiota members of farm animals based on homology search.</title>
        <authorList>
            <person name="Schwarzerova J."/>
            <person name="Nykrynova M."/>
            <person name="Jureckova K."/>
            <person name="Cejkova D."/>
            <person name="Rychlik I."/>
        </authorList>
    </citation>
    <scope>NUCLEOTIDE SEQUENCE</scope>
    <source>
        <strain evidence="16">ET15</strain>
        <strain evidence="15">ET37</strain>
    </source>
</reference>
<dbReference type="GO" id="GO:0009097">
    <property type="term" value="P:isoleucine biosynthetic process"/>
    <property type="evidence" value="ECO:0007669"/>
    <property type="project" value="TreeGrafter"/>
</dbReference>
<evidence type="ECO:0000259" key="13">
    <source>
        <dbReference type="Pfam" id="PF02775"/>
    </source>
</evidence>
<evidence type="ECO:0000313" key="15">
    <source>
        <dbReference type="EMBL" id="MDN0023800.1"/>
    </source>
</evidence>
<accession>A0AAW7JKJ5</accession>
<dbReference type="InterPro" id="IPR029061">
    <property type="entry name" value="THDP-binding"/>
</dbReference>
<comment type="catalytic activity">
    <reaction evidence="11">
        <text>2 pyruvate + H(+) = (2S)-2-acetolactate + CO2</text>
        <dbReference type="Rhea" id="RHEA:25249"/>
        <dbReference type="ChEBI" id="CHEBI:15361"/>
        <dbReference type="ChEBI" id="CHEBI:15378"/>
        <dbReference type="ChEBI" id="CHEBI:16526"/>
        <dbReference type="ChEBI" id="CHEBI:58476"/>
        <dbReference type="EC" id="2.2.1.6"/>
    </reaction>
</comment>
<dbReference type="GO" id="GO:0000287">
    <property type="term" value="F:magnesium ion binding"/>
    <property type="evidence" value="ECO:0007669"/>
    <property type="project" value="UniProtKB-UniRule"/>
</dbReference>
<dbReference type="GO" id="GO:0050660">
    <property type="term" value="F:flavin adenine dinucleotide binding"/>
    <property type="evidence" value="ECO:0007669"/>
    <property type="project" value="InterPro"/>
</dbReference>
<keyword evidence="6 11" id="KW-0808">Transferase</keyword>
<dbReference type="Gene3D" id="3.40.50.970">
    <property type="match status" value="2"/>
</dbReference>
<evidence type="ECO:0000313" key="16">
    <source>
        <dbReference type="EMBL" id="MDN0026374.1"/>
    </source>
</evidence>
<dbReference type="Pfam" id="PF00205">
    <property type="entry name" value="TPP_enzyme_M"/>
    <property type="match status" value="1"/>
</dbReference>
<comment type="cofactor">
    <cofactor evidence="11">
        <name>Mg(2+)</name>
        <dbReference type="ChEBI" id="CHEBI:18420"/>
    </cofactor>
    <text evidence="11">Binds 1 Mg(2+) ion per subunit.</text>
</comment>
<comment type="pathway">
    <text evidence="1 11">Amino-acid biosynthesis; L-isoleucine biosynthesis; L-isoleucine from 2-oxobutanoate: step 1/4.</text>
</comment>
<sequence>MSKEIITGAEALMRSLQNEGVKTIFGYPGGAIMPVFDALYDYTVGDRHAFNHVLVRHEQGAAHAAEGYARVSGEVGVCLVTSGPGATNTLTGVADAMMDSTPIVVIAGQVGVSALGTDAFQEVDLVGIAQPISKWSYQIRRPEDIAWAVSQAFYIARSGRPGPVVLDFPKNAQVGTTEWKPVKVTSVRSYEPYPKLDDGAVARAAALINSARRPLALVGQGVELGGAHNELVEFLDKADIPAARTLLGLSALPSGHPLNMGMLGMHGSYAPNVKEQQCDVLIAIGMRFSDRVTGRLDTYARQAKIIHFDIDNAEIDKNVKTDVAVLGDCKMSLPAVTRLLEKNSHREWIDSFRPLADEEDARVIQPAIHPHDGPLLMGEVVNAVAEATGGDAVLVNDVGQNQMFSCRYFRYNSKRSVVTSGGLGTMGFGLPAAVGATFGAPHRTVCLFTGDGGFQMSIQELGTIMEQQAPVKIILLNNSFLGNVRQWQYMFFNRRYSFTHMLNPSYEHVCRGYGIPYAVVTERDALHDAVARMLSTPGPYVLECAVREEDNVLPMTPPGCSVDEMLLEIK</sequence>
<comment type="pathway">
    <text evidence="2 11">Amino-acid biosynthesis; L-valine biosynthesis; L-valine from pyruvate: step 1/4.</text>
</comment>